<dbReference type="PANTHER" id="PTHR12110">
    <property type="entry name" value="HYDROXYPYRUVATE ISOMERASE"/>
    <property type="match status" value="1"/>
</dbReference>
<comment type="caution">
    <text evidence="2">The sequence shown here is derived from an EMBL/GenBank/DDBJ whole genome shotgun (WGS) entry which is preliminary data.</text>
</comment>
<dbReference type="Gene3D" id="3.20.20.150">
    <property type="entry name" value="Divalent-metal-dependent TIM barrel enzymes"/>
    <property type="match status" value="1"/>
</dbReference>
<keyword evidence="2" id="KW-0413">Isomerase</keyword>
<proteinExistence type="predicted"/>
<dbReference type="GO" id="GO:0016853">
    <property type="term" value="F:isomerase activity"/>
    <property type="evidence" value="ECO:0007669"/>
    <property type="project" value="UniProtKB-KW"/>
</dbReference>
<protein>
    <submittedName>
        <fullName evidence="2">Sugar phosphate isomerase/epimerase</fullName>
    </submittedName>
</protein>
<gene>
    <name evidence="2" type="ORF">ABID27_000528</name>
</gene>
<dbReference type="RefSeq" id="WP_253363985.1">
    <property type="nucleotide sequence ID" value="NZ_JALJXU010000002.1"/>
</dbReference>
<accession>A0ABV2JJ19</accession>
<dbReference type="EMBL" id="JBEPMK010000002">
    <property type="protein sequence ID" value="MET3643906.1"/>
    <property type="molecule type" value="Genomic_DNA"/>
</dbReference>
<evidence type="ECO:0000313" key="2">
    <source>
        <dbReference type="EMBL" id="MET3643906.1"/>
    </source>
</evidence>
<dbReference type="Proteomes" id="UP001549055">
    <property type="component" value="Unassembled WGS sequence"/>
</dbReference>
<evidence type="ECO:0000313" key="3">
    <source>
        <dbReference type="Proteomes" id="UP001549055"/>
    </source>
</evidence>
<dbReference type="InterPro" id="IPR013022">
    <property type="entry name" value="Xyl_isomerase-like_TIM-brl"/>
</dbReference>
<feature type="domain" description="Xylose isomerase-like TIM barrel" evidence="1">
    <location>
        <begin position="24"/>
        <end position="251"/>
    </location>
</feature>
<dbReference type="InterPro" id="IPR050312">
    <property type="entry name" value="IolE/XylAMocC-like"/>
</dbReference>
<dbReference type="PANTHER" id="PTHR12110:SF48">
    <property type="entry name" value="BLL3656 PROTEIN"/>
    <property type="match status" value="1"/>
</dbReference>
<dbReference type="Pfam" id="PF01261">
    <property type="entry name" value="AP_endonuc_2"/>
    <property type="match status" value="1"/>
</dbReference>
<sequence>MSELSPITISSWTLGDQCKFEDRVKAAKEAGYEGIGLRAETYVDALQEGLTDQDILDILAKYDIKVTEVEYIVQWAEEHRSYEQKYKEQMCFHMCKLFNVGHINCGLMENYSVEYTAQKLKELCERAGELIIGVEPMPYSGLPTFEKAYAVVVASGCDNAMLILDTWHWVRADQPYIDLTPEQAAKVISIQINDAYDRPYAASILRDESMHDRLAPGTGAKDTAGFVRMIKNAGITPKVIGVEVISDEILGRGLAEASAHTFDNTVKVLEETWPGQLPGK</sequence>
<dbReference type="SUPFAM" id="SSF51658">
    <property type="entry name" value="Xylose isomerase-like"/>
    <property type="match status" value="1"/>
</dbReference>
<organism evidence="2 3">
    <name type="scientific">Streptococcus gallinaceus</name>
    <dbReference type="NCBI Taxonomy" id="165758"/>
    <lineage>
        <taxon>Bacteria</taxon>
        <taxon>Bacillati</taxon>
        <taxon>Bacillota</taxon>
        <taxon>Bacilli</taxon>
        <taxon>Lactobacillales</taxon>
        <taxon>Streptococcaceae</taxon>
        <taxon>Streptococcus</taxon>
    </lineage>
</organism>
<reference evidence="2 3" key="1">
    <citation type="submission" date="2024-06" db="EMBL/GenBank/DDBJ databases">
        <title>Genomic Encyclopedia of Type Strains, Phase IV (KMG-IV): sequencing the most valuable type-strain genomes for metagenomic binning, comparative biology and taxonomic classification.</title>
        <authorList>
            <person name="Goeker M."/>
        </authorList>
    </citation>
    <scope>NUCLEOTIDE SEQUENCE [LARGE SCALE GENOMIC DNA]</scope>
    <source>
        <strain evidence="2 3">DSM 15349</strain>
    </source>
</reference>
<dbReference type="InterPro" id="IPR036237">
    <property type="entry name" value="Xyl_isomerase-like_sf"/>
</dbReference>
<keyword evidence="3" id="KW-1185">Reference proteome</keyword>
<name>A0ABV2JJ19_9STRE</name>
<evidence type="ECO:0000259" key="1">
    <source>
        <dbReference type="Pfam" id="PF01261"/>
    </source>
</evidence>